<dbReference type="FunFam" id="3.60.20.10:FF:000001">
    <property type="entry name" value="Glutamate synthase, large subunit"/>
    <property type="match status" value="1"/>
</dbReference>
<dbReference type="SUPFAM" id="SSF69336">
    <property type="entry name" value="Alpha subunit of glutamate synthase, C-terminal domain"/>
    <property type="match status" value="1"/>
</dbReference>
<dbReference type="GO" id="GO:0006537">
    <property type="term" value="P:glutamate biosynthetic process"/>
    <property type="evidence" value="ECO:0007669"/>
    <property type="project" value="UniProtKB-KW"/>
</dbReference>
<evidence type="ECO:0000256" key="9">
    <source>
        <dbReference type="ARBA" id="ARBA00022827"/>
    </source>
</evidence>
<dbReference type="CDD" id="cd02808">
    <property type="entry name" value="GltS_FMN"/>
    <property type="match status" value="1"/>
</dbReference>
<keyword evidence="8" id="KW-0479">Metal-binding</keyword>
<keyword evidence="5" id="KW-0028">Amino-acid biosynthesis</keyword>
<dbReference type="GO" id="GO:0016040">
    <property type="term" value="F:glutamate synthase (NADH) activity"/>
    <property type="evidence" value="ECO:0007669"/>
    <property type="project" value="UniProtKB-EC"/>
</dbReference>
<comment type="cofactor">
    <cofactor evidence="2">
        <name>[3Fe-4S] cluster</name>
        <dbReference type="ChEBI" id="CHEBI:21137"/>
    </cofactor>
</comment>
<evidence type="ECO:0000256" key="2">
    <source>
        <dbReference type="ARBA" id="ARBA00001927"/>
    </source>
</evidence>
<dbReference type="InterPro" id="IPR013785">
    <property type="entry name" value="Aldolase_TIM"/>
</dbReference>
<proteinExistence type="inferred from homology"/>
<dbReference type="Gene3D" id="3.60.20.10">
    <property type="entry name" value="Glutamine Phosphoribosylpyrophosphate, subunit 1, domain 1"/>
    <property type="match status" value="1"/>
</dbReference>
<dbReference type="GO" id="GO:0019676">
    <property type="term" value="P:ammonia assimilation cycle"/>
    <property type="evidence" value="ECO:0007669"/>
    <property type="project" value="TreeGrafter"/>
</dbReference>
<evidence type="ECO:0000256" key="16">
    <source>
        <dbReference type="ARBA" id="ARBA00029440"/>
    </source>
</evidence>
<evidence type="ECO:0000256" key="3">
    <source>
        <dbReference type="ARBA" id="ARBA00001974"/>
    </source>
</evidence>
<keyword evidence="6" id="KW-0285">Flavoprotein</keyword>
<dbReference type="Gene3D" id="2.160.20.60">
    <property type="entry name" value="Glutamate synthase, alpha subunit, C-terminal domain"/>
    <property type="match status" value="1"/>
</dbReference>
<dbReference type="PROSITE" id="PS51278">
    <property type="entry name" value="GATASE_TYPE_2"/>
    <property type="match status" value="1"/>
</dbReference>
<dbReference type="Pfam" id="PF01493">
    <property type="entry name" value="GXGXG"/>
    <property type="match status" value="1"/>
</dbReference>
<dbReference type="NCBIfam" id="NF008730">
    <property type="entry name" value="PRK11750.1"/>
    <property type="match status" value="1"/>
</dbReference>
<dbReference type="GO" id="GO:0046872">
    <property type="term" value="F:metal ion binding"/>
    <property type="evidence" value="ECO:0007669"/>
    <property type="project" value="UniProtKB-KW"/>
</dbReference>
<evidence type="ECO:0000259" key="17">
    <source>
        <dbReference type="PROSITE" id="PS51278"/>
    </source>
</evidence>
<dbReference type="InterPro" id="IPR029055">
    <property type="entry name" value="Ntn_hydrolases_N"/>
</dbReference>
<dbReference type="CDD" id="cd00982">
    <property type="entry name" value="gltB_C"/>
    <property type="match status" value="1"/>
</dbReference>
<comment type="cofactor">
    <cofactor evidence="1">
        <name>FMN</name>
        <dbReference type="ChEBI" id="CHEBI:58210"/>
    </cofactor>
</comment>
<dbReference type="InterPro" id="IPR002489">
    <property type="entry name" value="Glu_synth_asu_C"/>
</dbReference>
<dbReference type="InterPro" id="IPR006982">
    <property type="entry name" value="Glu_synth_centr_N"/>
</dbReference>
<comment type="cofactor">
    <cofactor evidence="3">
        <name>FAD</name>
        <dbReference type="ChEBI" id="CHEBI:57692"/>
    </cofactor>
</comment>
<dbReference type="InterPro" id="IPR002932">
    <property type="entry name" value="Glu_synthdom"/>
</dbReference>
<dbReference type="GO" id="GO:0004355">
    <property type="term" value="F:glutamate synthase (NADPH) activity"/>
    <property type="evidence" value="ECO:0007669"/>
    <property type="project" value="UniProtKB-EC"/>
</dbReference>
<dbReference type="Gene3D" id="3.20.20.70">
    <property type="entry name" value="Aldolase class I"/>
    <property type="match status" value="2"/>
</dbReference>
<gene>
    <name evidence="18" type="ORF">FHU41_000341</name>
</gene>
<comment type="similarity">
    <text evidence="4">Belongs to the glutamate synthase family.</text>
</comment>
<comment type="caution">
    <text evidence="18">The sequence shown here is derived from an EMBL/GenBank/DDBJ whole genome shotgun (WGS) entry which is preliminary data.</text>
</comment>
<dbReference type="InterPro" id="IPR050711">
    <property type="entry name" value="ET-N_metabolism_enzyme"/>
</dbReference>
<dbReference type="InterPro" id="IPR017932">
    <property type="entry name" value="GATase_2_dom"/>
</dbReference>
<dbReference type="SUPFAM" id="SSF51395">
    <property type="entry name" value="FMN-linked oxidoreductases"/>
    <property type="match status" value="1"/>
</dbReference>
<evidence type="ECO:0000313" key="19">
    <source>
        <dbReference type="Proteomes" id="UP000521748"/>
    </source>
</evidence>
<evidence type="ECO:0000256" key="14">
    <source>
        <dbReference type="ARBA" id="ARBA00023164"/>
    </source>
</evidence>
<dbReference type="GO" id="GO:0051538">
    <property type="term" value="F:3 iron, 4 sulfur cluster binding"/>
    <property type="evidence" value="ECO:0007669"/>
    <property type="project" value="UniProtKB-KW"/>
</dbReference>
<dbReference type="PANTHER" id="PTHR11938:SF133">
    <property type="entry name" value="GLUTAMATE SYNTHASE (NADH)"/>
    <property type="match status" value="1"/>
</dbReference>
<keyword evidence="19" id="KW-1185">Reference proteome</keyword>
<dbReference type="FunFam" id="2.160.20.60:FF:000001">
    <property type="entry name" value="Glutamate synthase, large subunit"/>
    <property type="match status" value="1"/>
</dbReference>
<reference evidence="18 19" key="1">
    <citation type="submission" date="2020-07" db="EMBL/GenBank/DDBJ databases">
        <title>Sequencing the genomes of 1000 actinobacteria strains.</title>
        <authorList>
            <person name="Klenk H.-P."/>
        </authorList>
    </citation>
    <scope>NUCLEOTIDE SEQUENCE [LARGE SCALE GENOMIC DNA]</scope>
    <source>
        <strain evidence="18 19">DSM 102047</strain>
    </source>
</reference>
<dbReference type="CDD" id="cd00713">
    <property type="entry name" value="GltS"/>
    <property type="match status" value="1"/>
</dbReference>
<keyword evidence="7" id="KW-0288">FMN</keyword>
<organism evidence="18 19">
    <name type="scientific">Psychromicrobium silvestre</name>
    <dbReference type="NCBI Taxonomy" id="1645614"/>
    <lineage>
        <taxon>Bacteria</taxon>
        <taxon>Bacillati</taxon>
        <taxon>Actinomycetota</taxon>
        <taxon>Actinomycetes</taxon>
        <taxon>Micrococcales</taxon>
        <taxon>Micrococcaceae</taxon>
        <taxon>Psychromicrobium</taxon>
    </lineage>
</organism>
<comment type="pathway">
    <text evidence="16">Amino-acid biosynthesis.</text>
</comment>
<accession>A0A7Y9LR84</accession>
<keyword evidence="10" id="KW-0315">Glutamine amidotransferase</keyword>
<sequence length="1546" mass="167294">MMHHRSAVAKTAVHPTAVRSPFERFAAHPEASGLYSPEDEKDACGLAIIATLRGEPGHDIVDAALTALRALEHRGAVGADEGTGDGAGLLTQIPDEFFRAVTDFELPAAGGYVVGTAFLPVQDQEAKIAIEGLEALAQEEGLAVLGWRKVPVVADLVGSMARASMPRFLQLFLSLPEGTTTSSPTELAVALDSRAYRVRKRAQNKLGVYFPSLSSRTIVYKGMLTTAQLEPFYPDLSDSRFKTKLGIVHSRFSTNTFPSWPLAQPFRTIAHNGEINTVKGNRNWMRARQSTLSSPLLGDSPEELFPICTPGASDSASFDEIAELLWLSGRPITQAIMMMIPEAWENHATMDPARRAFYEYHSLLMEPWDGPAAVSFTDGTLVGATLDRNGLRPGRYWITEDGLVVFASEVGVIDIEPAKVVKKGRVSPGKMFLVDTDAGRIVGDEEIKAELAAAEPWAEWLEHNLINLKDLPEREHVVHTSASVNLRQRTFGYTQEELRILLGPMARTGAEPLGAMGSDTPIAVLSSRARLLFDYFVQSFAQVTNPPLDAIREELVTSLRTSIGPNGNLLATSQVKQPQVSLDFPVINNDELAKIANIESADGDRLAIKVRGLYRVDGGEAALRSRLTEICEQVSGAVNRGVQYLVLSDRDSNAQWAPIPSLLLISAVHHHLLRSANRTKTALVVEAGDVREVHHVALLIGYGAAAVNPYLAMESVEELIRSGDIPGVSPEQGVYNLIKGLGKGVLKIMSKMGISTVASYCGAQTFEALGLAQDLVDEFFAGTRSQLGGIGLDVIATEVAARHAMAYPADGVEQPHRPLLGGGEYQWRREGEPHLFNPDTVFRLQHATRERRYDIFKNYTRAVDDQSENLMTLRGLLQFKQDARPSVPIDEVEPVSEIVKRFSTGAMSYGSISKEAHETLAIAMNQLGAKSNTGEGGEDVDRLLDPRRRSAIKQVASGRFGVTSLYLTNAQDIQIKMAQGAKPGEGGQLMAQKVYPWIASTRHSTPGVGLISPPPHHDIYSIEDLAQLIYDLKRANPSARVHVKLVSEVGIGTVAAGVTKAKADVVLVSGHDGGTGASPLNSLKHAGAPWELGLAETQQTLILNGLRDRVVVQVDGQLKTGRDVVVAALLGAEEYGFATAPLVVSGCVMMRVCHLDTCPVGVATQNPELRARFSGKPEFVVNFFEFLAQEVREILAELGFRSLEEAIGHVETLDARKAVEHWKSEGLNLAPMLHSQGFDAEVPLRNLVPQHHELEKHFDQQLISMAAEALADRSPVKISVNVVNTDRSVGTLLGHEVTKKFGIEVLGTDTIDITLTGQAGQSLGAFLPAGITLRLFGDSNDYVGKGLSGGRIAVRPERSNVFVAEENVIAGNVIGYGATSGEMFFRGQVGERFLVRNSGAVAVAEGIGDHGCEYMTGGRALVLGRTGRNFGAGMSGGVAYVLDLRPSRVNRQAVDSGELQLLSLDQDDQEFVTGLLRKHHEETGSTLATRLLDDFGTDPQAAAARFTKVLPRDYAAVLKTRQEASNEGLDPDGDQVWQRILEVTGG</sequence>
<keyword evidence="15" id="KW-0003">3Fe-4S</keyword>
<keyword evidence="13" id="KW-0411">Iron-sulfur</keyword>
<evidence type="ECO:0000256" key="6">
    <source>
        <dbReference type="ARBA" id="ARBA00022630"/>
    </source>
</evidence>
<keyword evidence="11 18" id="KW-0560">Oxidoreductase</keyword>
<dbReference type="Pfam" id="PF04898">
    <property type="entry name" value="Glu_syn_central"/>
    <property type="match status" value="1"/>
</dbReference>
<dbReference type="Proteomes" id="UP000521748">
    <property type="component" value="Unassembled WGS sequence"/>
</dbReference>
<keyword evidence="9" id="KW-0274">FAD</keyword>
<protein>
    <submittedName>
        <fullName evidence="18">Glutamate synthase (NADPH/NADH) large chain</fullName>
        <ecNumber evidence="18">1.4.1.13</ecNumber>
        <ecNumber evidence="18">1.4.1.14</ecNumber>
    </submittedName>
</protein>
<keyword evidence="14" id="KW-0314">Glutamate biosynthesis</keyword>
<dbReference type="Pfam" id="PF01645">
    <property type="entry name" value="Glu_synthase"/>
    <property type="match status" value="1"/>
</dbReference>
<keyword evidence="12" id="KW-0408">Iron</keyword>
<dbReference type="EMBL" id="JACBYQ010000001">
    <property type="protein sequence ID" value="NYE94120.1"/>
    <property type="molecule type" value="Genomic_DNA"/>
</dbReference>
<dbReference type="EC" id="1.4.1.13" evidence="18"/>
<evidence type="ECO:0000256" key="11">
    <source>
        <dbReference type="ARBA" id="ARBA00023002"/>
    </source>
</evidence>
<evidence type="ECO:0000256" key="5">
    <source>
        <dbReference type="ARBA" id="ARBA00022605"/>
    </source>
</evidence>
<evidence type="ECO:0000256" key="13">
    <source>
        <dbReference type="ARBA" id="ARBA00023014"/>
    </source>
</evidence>
<dbReference type="InterPro" id="IPR036485">
    <property type="entry name" value="Glu_synth_asu_C_sf"/>
</dbReference>
<feature type="domain" description="Glutamine amidotransferase type-2" evidence="17">
    <location>
        <begin position="44"/>
        <end position="437"/>
    </location>
</feature>
<dbReference type="RefSeq" id="WP_179387924.1">
    <property type="nucleotide sequence ID" value="NZ_JACBYQ010000001.1"/>
</dbReference>
<evidence type="ECO:0000256" key="8">
    <source>
        <dbReference type="ARBA" id="ARBA00022723"/>
    </source>
</evidence>
<name>A0A7Y9LR84_9MICC</name>
<dbReference type="FunFam" id="3.20.20.70:FF:000053">
    <property type="entry name" value="Glutamate synthase large subunit"/>
    <property type="match status" value="1"/>
</dbReference>
<evidence type="ECO:0000256" key="7">
    <source>
        <dbReference type="ARBA" id="ARBA00022643"/>
    </source>
</evidence>
<evidence type="ECO:0000313" key="18">
    <source>
        <dbReference type="EMBL" id="NYE94120.1"/>
    </source>
</evidence>
<dbReference type="PANTHER" id="PTHR11938">
    <property type="entry name" value="FAD NADPH DEHYDROGENASE/OXIDOREDUCTASE"/>
    <property type="match status" value="1"/>
</dbReference>
<evidence type="ECO:0000256" key="15">
    <source>
        <dbReference type="ARBA" id="ARBA00023291"/>
    </source>
</evidence>
<dbReference type="FunFam" id="3.20.20.70:FF:000031">
    <property type="entry name" value="Glutamate synthase 1 [NADH]"/>
    <property type="match status" value="1"/>
</dbReference>
<evidence type="ECO:0000256" key="1">
    <source>
        <dbReference type="ARBA" id="ARBA00001917"/>
    </source>
</evidence>
<dbReference type="SUPFAM" id="SSF56235">
    <property type="entry name" value="N-terminal nucleophile aminohydrolases (Ntn hydrolases)"/>
    <property type="match status" value="1"/>
</dbReference>
<dbReference type="Pfam" id="PF00310">
    <property type="entry name" value="GATase_2"/>
    <property type="match status" value="1"/>
</dbReference>
<evidence type="ECO:0000256" key="4">
    <source>
        <dbReference type="ARBA" id="ARBA00009716"/>
    </source>
</evidence>
<evidence type="ECO:0000256" key="12">
    <source>
        <dbReference type="ARBA" id="ARBA00023004"/>
    </source>
</evidence>
<evidence type="ECO:0000256" key="10">
    <source>
        <dbReference type="ARBA" id="ARBA00022962"/>
    </source>
</evidence>
<dbReference type="EC" id="1.4.1.14" evidence="18"/>